<dbReference type="Pfam" id="PF02467">
    <property type="entry name" value="Whib"/>
    <property type="match status" value="1"/>
</dbReference>
<evidence type="ECO:0000259" key="2">
    <source>
        <dbReference type="PROSITE" id="PS51674"/>
    </source>
</evidence>
<dbReference type="AlphaFoldDB" id="A0A9X2VZM8"/>
<evidence type="ECO:0000313" key="3">
    <source>
        <dbReference type="EMBL" id="MCS7484899.1"/>
    </source>
</evidence>
<dbReference type="Proteomes" id="UP001141259">
    <property type="component" value="Unassembled WGS sequence"/>
</dbReference>
<evidence type="ECO:0000256" key="1">
    <source>
        <dbReference type="SAM" id="MobiDB-lite"/>
    </source>
</evidence>
<organism evidence="3 4">
    <name type="scientific">Umezawaea endophytica</name>
    <dbReference type="NCBI Taxonomy" id="1654476"/>
    <lineage>
        <taxon>Bacteria</taxon>
        <taxon>Bacillati</taxon>
        <taxon>Actinomycetota</taxon>
        <taxon>Actinomycetes</taxon>
        <taxon>Pseudonocardiales</taxon>
        <taxon>Pseudonocardiaceae</taxon>
        <taxon>Umezawaea</taxon>
    </lineage>
</organism>
<dbReference type="InterPro" id="IPR034768">
    <property type="entry name" value="4FE4S_WBL"/>
</dbReference>
<evidence type="ECO:0000313" key="4">
    <source>
        <dbReference type="Proteomes" id="UP001141259"/>
    </source>
</evidence>
<dbReference type="PROSITE" id="PS51674">
    <property type="entry name" value="4FE4S_WBL"/>
    <property type="match status" value="1"/>
</dbReference>
<gene>
    <name evidence="3" type="ORF">NZH93_49420</name>
</gene>
<sequence length="115" mass="12706">MNTQNGSYVGHKALMLALFGRSGQPPAWRTEAACSGQDTEVFFDSTQTEQARTLCAGCPVQVECRADQLGWEQQTRSRRYYAAGTFGDLTGSQRNQLHYPRKTTAPVSTDQKDVA</sequence>
<dbReference type="RefSeq" id="WP_259630342.1">
    <property type="nucleotide sequence ID" value="NZ_JANYMP010000064.1"/>
</dbReference>
<comment type="caution">
    <text evidence="3">The sequence shown here is derived from an EMBL/GenBank/DDBJ whole genome shotgun (WGS) entry which is preliminary data.</text>
</comment>
<keyword evidence="4" id="KW-1185">Reference proteome</keyword>
<protein>
    <submittedName>
        <fullName evidence="3">WhiB family transcriptional regulator</fullName>
    </submittedName>
</protein>
<proteinExistence type="predicted"/>
<accession>A0A9X2VZM8</accession>
<reference evidence="3" key="1">
    <citation type="submission" date="2022-08" db="EMBL/GenBank/DDBJ databases">
        <authorList>
            <person name="Tistechok S."/>
            <person name="Samborskyy M."/>
            <person name="Roman I."/>
        </authorList>
    </citation>
    <scope>NUCLEOTIDE SEQUENCE</scope>
    <source>
        <strain evidence="3">DSM 103496</strain>
    </source>
</reference>
<name>A0A9X2VZM8_9PSEU</name>
<feature type="region of interest" description="Disordered" evidence="1">
    <location>
        <begin position="87"/>
        <end position="115"/>
    </location>
</feature>
<dbReference type="EMBL" id="JANYMP010000064">
    <property type="protein sequence ID" value="MCS7484899.1"/>
    <property type="molecule type" value="Genomic_DNA"/>
</dbReference>
<feature type="domain" description="4Fe-4S Wbl-type" evidence="2">
    <location>
        <begin position="33"/>
        <end position="96"/>
    </location>
</feature>